<gene>
    <name evidence="2" type="ORF">GXW78_23585</name>
</gene>
<proteinExistence type="predicted"/>
<reference evidence="3" key="1">
    <citation type="journal article" date="2021" name="Syst. Appl. Microbiol.">
        <title>Roseomonas hellenica sp. nov., isolated from roots of wild-growing Alkanna tinctoria.</title>
        <authorList>
            <person name="Rat A."/>
            <person name="Naranjo H.D."/>
            <person name="Lebbe L."/>
            <person name="Cnockaert M."/>
            <person name="Krigas N."/>
            <person name="Grigoriadou K."/>
            <person name="Maloupa E."/>
            <person name="Willems A."/>
        </authorList>
    </citation>
    <scope>NUCLEOTIDE SEQUENCE [LARGE SCALE GENOMIC DNA]</scope>
    <source>
        <strain evidence="3">LMG 31159</strain>
    </source>
</reference>
<organism evidence="2 3">
    <name type="scientific">Neoroseomonas terrae</name>
    <dbReference type="NCBI Taxonomy" id="424799"/>
    <lineage>
        <taxon>Bacteria</taxon>
        <taxon>Pseudomonadati</taxon>
        <taxon>Pseudomonadota</taxon>
        <taxon>Alphaproteobacteria</taxon>
        <taxon>Acetobacterales</taxon>
        <taxon>Acetobacteraceae</taxon>
        <taxon>Neoroseomonas</taxon>
    </lineage>
</organism>
<evidence type="ECO:0008006" key="4">
    <source>
        <dbReference type="Google" id="ProtNLM"/>
    </source>
</evidence>
<evidence type="ECO:0000313" key="2">
    <source>
        <dbReference type="EMBL" id="MBR0652660.1"/>
    </source>
</evidence>
<evidence type="ECO:0000313" key="3">
    <source>
        <dbReference type="Proteomes" id="UP000698752"/>
    </source>
</evidence>
<dbReference type="RefSeq" id="WP_211871378.1">
    <property type="nucleotide sequence ID" value="NZ_JAAEDI010000032.1"/>
</dbReference>
<keyword evidence="3" id="KW-1185">Reference proteome</keyword>
<name>A0ABS5ENQ7_9PROT</name>
<dbReference type="EMBL" id="JAAEDI010000032">
    <property type="protein sequence ID" value="MBR0652660.1"/>
    <property type="molecule type" value="Genomic_DNA"/>
</dbReference>
<accession>A0ABS5ENQ7</accession>
<comment type="caution">
    <text evidence="2">The sequence shown here is derived from an EMBL/GenBank/DDBJ whole genome shotgun (WGS) entry which is preliminary data.</text>
</comment>
<dbReference type="PROSITE" id="PS51257">
    <property type="entry name" value="PROKAR_LIPOPROTEIN"/>
    <property type="match status" value="1"/>
</dbReference>
<protein>
    <recommendedName>
        <fullName evidence="4">Lipoprotein</fullName>
    </recommendedName>
</protein>
<evidence type="ECO:0000256" key="1">
    <source>
        <dbReference type="SAM" id="MobiDB-lite"/>
    </source>
</evidence>
<feature type="compositionally biased region" description="Low complexity" evidence="1">
    <location>
        <begin position="136"/>
        <end position="154"/>
    </location>
</feature>
<feature type="region of interest" description="Disordered" evidence="1">
    <location>
        <begin position="134"/>
        <end position="185"/>
    </location>
</feature>
<dbReference type="Proteomes" id="UP000698752">
    <property type="component" value="Unassembled WGS sequence"/>
</dbReference>
<sequence length="185" mass="19926">MLQRREMLRGGMPALVAVGASLGLGACREAPIYESVGGQFPGNGNMADRESQIRRAAATQTGWTVQPVRYGLLRATNSWRSHQMTVDISYDVRTFSIRYVNSVNLDYDGARIHAAYNDRVRALEGAILRTQPDTVSRATPAARTAPQSATASARSSRRLTEGVSELPVGSIPDGAFPALPAGQPR</sequence>